<reference evidence="1" key="1">
    <citation type="submission" date="2018-11" db="EMBL/GenBank/DDBJ databases">
        <authorList>
            <person name="Grassa J C."/>
        </authorList>
    </citation>
    <scope>NUCLEOTIDE SEQUENCE [LARGE SCALE GENOMIC DNA]</scope>
</reference>
<organism evidence="1 2">
    <name type="scientific">Cannabis sativa</name>
    <name type="common">Hemp</name>
    <name type="synonym">Marijuana</name>
    <dbReference type="NCBI Taxonomy" id="3483"/>
    <lineage>
        <taxon>Eukaryota</taxon>
        <taxon>Viridiplantae</taxon>
        <taxon>Streptophyta</taxon>
        <taxon>Embryophyta</taxon>
        <taxon>Tracheophyta</taxon>
        <taxon>Spermatophyta</taxon>
        <taxon>Magnoliopsida</taxon>
        <taxon>eudicotyledons</taxon>
        <taxon>Gunneridae</taxon>
        <taxon>Pentapetalae</taxon>
        <taxon>rosids</taxon>
        <taxon>fabids</taxon>
        <taxon>Rosales</taxon>
        <taxon>Cannabaceae</taxon>
        <taxon>Cannabis</taxon>
    </lineage>
</organism>
<dbReference type="OMA" id="KECCTIY"/>
<name>A0A803PL34_CANSA</name>
<protein>
    <submittedName>
        <fullName evidence="1">Uncharacterized protein</fullName>
    </submittedName>
</protein>
<accession>A0A803PL34</accession>
<proteinExistence type="predicted"/>
<evidence type="ECO:0000313" key="2">
    <source>
        <dbReference type="Proteomes" id="UP000596661"/>
    </source>
</evidence>
<dbReference type="Gramene" id="evm.model.05.1377">
    <property type="protein sequence ID" value="cds.evm.model.05.1377"/>
    <property type="gene ID" value="evm.TU.05.1377"/>
</dbReference>
<evidence type="ECO:0000313" key="1">
    <source>
        <dbReference type="EnsemblPlants" id="cds.evm.model.05.1377"/>
    </source>
</evidence>
<reference evidence="1" key="2">
    <citation type="submission" date="2021-03" db="UniProtKB">
        <authorList>
            <consortium name="EnsemblPlants"/>
        </authorList>
    </citation>
    <scope>IDENTIFICATION</scope>
</reference>
<sequence length="105" mass="12035">MAQNRTSKELVAPNLDQQPLCIHYPPLDVNFELKSDLIHLLQAFHGLPGEDPNKHLKEFHIVNSSMKPTSVTEEQIKLRAFPFSSKDAAKECCTIYHWVLLRHGM</sequence>
<dbReference type="EnsemblPlants" id="evm.model.05.1377">
    <property type="protein sequence ID" value="cds.evm.model.05.1377"/>
    <property type="gene ID" value="evm.TU.05.1377"/>
</dbReference>
<dbReference type="EMBL" id="UZAU01000533">
    <property type="status" value="NOT_ANNOTATED_CDS"/>
    <property type="molecule type" value="Genomic_DNA"/>
</dbReference>
<keyword evidence="2" id="KW-1185">Reference proteome</keyword>
<dbReference type="Proteomes" id="UP000596661">
    <property type="component" value="Chromosome 5"/>
</dbReference>
<dbReference type="AlphaFoldDB" id="A0A803PL34"/>